<dbReference type="Proteomes" id="UP001652624">
    <property type="component" value="Chromosome 12"/>
</dbReference>
<dbReference type="PANTHER" id="PTHR36461">
    <property type="entry name" value="COORDINATOR OF PRMT5 AND DIFFERENTIATION STIMULATOR"/>
    <property type="match status" value="1"/>
</dbReference>
<evidence type="ECO:0000313" key="3">
    <source>
        <dbReference type="RefSeq" id="XP_060059970.1"/>
    </source>
</evidence>
<feature type="compositionally biased region" description="Low complexity" evidence="1">
    <location>
        <begin position="1"/>
        <end position="17"/>
    </location>
</feature>
<dbReference type="InterPro" id="IPR029289">
    <property type="entry name" value="COPR5"/>
</dbReference>
<feature type="compositionally biased region" description="Basic and acidic residues" evidence="1">
    <location>
        <begin position="43"/>
        <end position="53"/>
    </location>
</feature>
<name>A0ABM3YFW7_ERIEU</name>
<protein>
    <submittedName>
        <fullName evidence="3">Coordinator of PRMT5 and differentiation stimulator isoform X1</fullName>
    </submittedName>
</protein>
<evidence type="ECO:0000313" key="2">
    <source>
        <dbReference type="Proteomes" id="UP001652624"/>
    </source>
</evidence>
<proteinExistence type="predicted"/>
<accession>A0ABM3YFW7</accession>
<reference evidence="3" key="1">
    <citation type="submission" date="2025-08" db="UniProtKB">
        <authorList>
            <consortium name="RefSeq"/>
        </authorList>
    </citation>
    <scope>IDENTIFICATION</scope>
</reference>
<keyword evidence="2" id="KW-1185">Reference proteome</keyword>
<sequence>MELQAAGAQAPGAAELARGPPLLSAREAPPGPGANFSTVDPSGQERETEKAMDRLASGTQSIPNDNLTHGEGTLSEEEGFAMEDEDSDGELNTWELPERVSSAPPKEQAADLFTEDWDLELKADQGNPYDADDIQGCITQEIKPWVCCAPQGDMIYDPSWHHPPPLIPHYSKMVFETGQFDDAED</sequence>
<organism evidence="2 3">
    <name type="scientific">Erinaceus europaeus</name>
    <name type="common">Western European hedgehog</name>
    <dbReference type="NCBI Taxonomy" id="9365"/>
    <lineage>
        <taxon>Eukaryota</taxon>
        <taxon>Metazoa</taxon>
        <taxon>Chordata</taxon>
        <taxon>Craniata</taxon>
        <taxon>Vertebrata</taxon>
        <taxon>Euteleostomi</taxon>
        <taxon>Mammalia</taxon>
        <taxon>Eutheria</taxon>
        <taxon>Laurasiatheria</taxon>
        <taxon>Eulipotyphla</taxon>
        <taxon>Erinaceidae</taxon>
        <taxon>Erinaceinae</taxon>
        <taxon>Erinaceus</taxon>
    </lineage>
</organism>
<evidence type="ECO:0000256" key="1">
    <source>
        <dbReference type="SAM" id="MobiDB-lite"/>
    </source>
</evidence>
<feature type="compositionally biased region" description="Acidic residues" evidence="1">
    <location>
        <begin position="74"/>
        <end position="89"/>
    </location>
</feature>
<gene>
    <name evidence="3" type="primary">COPRS</name>
</gene>
<feature type="compositionally biased region" description="Polar residues" evidence="1">
    <location>
        <begin position="57"/>
        <end position="67"/>
    </location>
</feature>
<dbReference type="RefSeq" id="XP_060059970.1">
    <property type="nucleotide sequence ID" value="XM_060203987.1"/>
</dbReference>
<feature type="region of interest" description="Disordered" evidence="1">
    <location>
        <begin position="1"/>
        <end position="91"/>
    </location>
</feature>
<dbReference type="PANTHER" id="PTHR36461:SF1">
    <property type="entry name" value="COORDINATOR OF PRMT5 AND DIFFERENTIATION STIMULATOR"/>
    <property type="match status" value="1"/>
</dbReference>
<dbReference type="GeneID" id="103120414"/>
<dbReference type="Pfam" id="PF15340">
    <property type="entry name" value="COPR5"/>
    <property type="match status" value="1"/>
</dbReference>